<name>A0AAN9HQG6_CROPI</name>
<evidence type="ECO:0000256" key="2">
    <source>
        <dbReference type="ARBA" id="ARBA00022737"/>
    </source>
</evidence>
<keyword evidence="1" id="KW-0433">Leucine-rich repeat</keyword>
<organism evidence="5 6">
    <name type="scientific">Crotalaria pallida</name>
    <name type="common">Smooth rattlebox</name>
    <name type="synonym">Crotalaria striata</name>
    <dbReference type="NCBI Taxonomy" id="3830"/>
    <lineage>
        <taxon>Eukaryota</taxon>
        <taxon>Viridiplantae</taxon>
        <taxon>Streptophyta</taxon>
        <taxon>Embryophyta</taxon>
        <taxon>Tracheophyta</taxon>
        <taxon>Spermatophyta</taxon>
        <taxon>Magnoliopsida</taxon>
        <taxon>eudicotyledons</taxon>
        <taxon>Gunneridae</taxon>
        <taxon>Pentapetalae</taxon>
        <taxon>rosids</taxon>
        <taxon>fabids</taxon>
        <taxon>Fabales</taxon>
        <taxon>Fabaceae</taxon>
        <taxon>Papilionoideae</taxon>
        <taxon>50 kb inversion clade</taxon>
        <taxon>genistoids sensu lato</taxon>
        <taxon>core genistoids</taxon>
        <taxon>Crotalarieae</taxon>
        <taxon>Crotalaria</taxon>
    </lineage>
</organism>
<keyword evidence="3" id="KW-0472">Membrane</keyword>
<sequence>MDPYIESSTLSNGVNMSFLKPFISHHNPLPLLVEIIMNTSLSPIAITIIFPWILCSSSIILMLNTAGMCSSLEIQCNKKDKDALLSFKKGVIDPSNKLSSWSTQ</sequence>
<feature type="transmembrane region" description="Helical" evidence="3">
    <location>
        <begin position="41"/>
        <end position="63"/>
    </location>
</feature>
<dbReference type="Proteomes" id="UP001372338">
    <property type="component" value="Unassembled WGS sequence"/>
</dbReference>
<keyword evidence="3" id="KW-0812">Transmembrane</keyword>
<feature type="domain" description="Leucine-rich repeat-containing N-terminal plant-type" evidence="4">
    <location>
        <begin position="78"/>
        <end position="102"/>
    </location>
</feature>
<evidence type="ECO:0000313" key="5">
    <source>
        <dbReference type="EMBL" id="KAK7244382.1"/>
    </source>
</evidence>
<keyword evidence="6" id="KW-1185">Reference proteome</keyword>
<evidence type="ECO:0000313" key="6">
    <source>
        <dbReference type="Proteomes" id="UP001372338"/>
    </source>
</evidence>
<gene>
    <name evidence="5" type="ORF">RIF29_39203</name>
</gene>
<dbReference type="Pfam" id="PF08263">
    <property type="entry name" value="LRRNT_2"/>
    <property type="match status" value="1"/>
</dbReference>
<dbReference type="EMBL" id="JAYWIO010000008">
    <property type="protein sequence ID" value="KAK7244382.1"/>
    <property type="molecule type" value="Genomic_DNA"/>
</dbReference>
<proteinExistence type="predicted"/>
<reference evidence="5 6" key="1">
    <citation type="submission" date="2024-01" db="EMBL/GenBank/DDBJ databases">
        <title>The genomes of 5 underutilized Papilionoideae crops provide insights into root nodulation and disease resistanc.</title>
        <authorList>
            <person name="Yuan L."/>
        </authorList>
    </citation>
    <scope>NUCLEOTIDE SEQUENCE [LARGE SCALE GENOMIC DNA]</scope>
    <source>
        <strain evidence="5">ZHUSHIDOU_FW_LH</strain>
        <tissue evidence="5">Leaf</tissue>
    </source>
</reference>
<keyword evidence="3" id="KW-1133">Transmembrane helix</keyword>
<evidence type="ECO:0000256" key="3">
    <source>
        <dbReference type="SAM" id="Phobius"/>
    </source>
</evidence>
<accession>A0AAN9HQG6</accession>
<keyword evidence="2" id="KW-0677">Repeat</keyword>
<dbReference type="InterPro" id="IPR013210">
    <property type="entry name" value="LRR_N_plant-typ"/>
</dbReference>
<evidence type="ECO:0000256" key="1">
    <source>
        <dbReference type="ARBA" id="ARBA00022614"/>
    </source>
</evidence>
<comment type="caution">
    <text evidence="5">The sequence shown here is derived from an EMBL/GenBank/DDBJ whole genome shotgun (WGS) entry which is preliminary data.</text>
</comment>
<dbReference type="AlphaFoldDB" id="A0AAN9HQG6"/>
<evidence type="ECO:0000259" key="4">
    <source>
        <dbReference type="Pfam" id="PF08263"/>
    </source>
</evidence>
<protein>
    <recommendedName>
        <fullName evidence="4">Leucine-rich repeat-containing N-terminal plant-type domain-containing protein</fullName>
    </recommendedName>
</protein>